<organism evidence="1 2">
    <name type="scientific">Variovorax paradoxus</name>
    <dbReference type="NCBI Taxonomy" id="34073"/>
    <lineage>
        <taxon>Bacteria</taxon>
        <taxon>Pseudomonadati</taxon>
        <taxon>Pseudomonadota</taxon>
        <taxon>Betaproteobacteria</taxon>
        <taxon>Burkholderiales</taxon>
        <taxon>Comamonadaceae</taxon>
        <taxon>Variovorax</taxon>
    </lineage>
</organism>
<dbReference type="AlphaFoldDB" id="A0A2W5QFL3"/>
<dbReference type="Proteomes" id="UP000249135">
    <property type="component" value="Unassembled WGS sequence"/>
</dbReference>
<protein>
    <submittedName>
        <fullName evidence="1">Uncharacterized protein</fullName>
    </submittedName>
</protein>
<proteinExistence type="predicted"/>
<evidence type="ECO:0000313" key="2">
    <source>
        <dbReference type="Proteomes" id="UP000249135"/>
    </source>
</evidence>
<comment type="caution">
    <text evidence="1">The sequence shown here is derived from an EMBL/GenBank/DDBJ whole genome shotgun (WGS) entry which is preliminary data.</text>
</comment>
<sequence>MTHLLAGALFSRAVGAIEAANRGRPFGPFWDELQPNAVATIFATVAGLEAYANELFVDHEKVFPELRSDVMAKMWELYEQKPTLEKLDLALYLLRLPPLDQSSSPYQDVSVLIRLRNALTHFKPEWSDQQVEHAKLSRNLAHKAVLSPFLPKSESLFPRGWMSHGTTSWAVRSAVGLITVMEQRGVQSGRIAQFAERLNAV</sequence>
<dbReference type="EMBL" id="QFPP01000065">
    <property type="protein sequence ID" value="PZQ76038.1"/>
    <property type="molecule type" value="Genomic_DNA"/>
</dbReference>
<gene>
    <name evidence="1" type="ORF">DI563_08000</name>
</gene>
<accession>A0A2W5QFL3</accession>
<evidence type="ECO:0000313" key="1">
    <source>
        <dbReference type="EMBL" id="PZQ76038.1"/>
    </source>
</evidence>
<name>A0A2W5QFL3_VARPD</name>
<reference evidence="1 2" key="1">
    <citation type="submission" date="2017-08" db="EMBL/GenBank/DDBJ databases">
        <title>Infants hospitalized years apart are colonized by the same room-sourced microbial strains.</title>
        <authorList>
            <person name="Brooks B."/>
            <person name="Olm M.R."/>
            <person name="Firek B.A."/>
            <person name="Baker R."/>
            <person name="Thomas B.C."/>
            <person name="Morowitz M.J."/>
            <person name="Banfield J.F."/>
        </authorList>
    </citation>
    <scope>NUCLEOTIDE SEQUENCE [LARGE SCALE GENOMIC DNA]</scope>
    <source>
        <strain evidence="1">S2_005_003_R2_41</strain>
    </source>
</reference>